<evidence type="ECO:0000313" key="1">
    <source>
        <dbReference type="EMBL" id="AZU61381.1"/>
    </source>
</evidence>
<keyword evidence="2" id="KW-1185">Reference proteome</keyword>
<proteinExistence type="predicted"/>
<dbReference type="STRING" id="1193713.GCA_001636315_04234"/>
<dbReference type="EMBL" id="CP022572">
    <property type="protein sequence ID" value="AZU61381.1"/>
    <property type="molecule type" value="Genomic_DNA"/>
</dbReference>
<dbReference type="RefSeq" id="WP_066395544.1">
    <property type="nucleotide sequence ID" value="NZ_CP022572.1"/>
</dbReference>
<reference evidence="1 2" key="1">
    <citation type="submission" date="2017-07" db="EMBL/GenBank/DDBJ databases">
        <title>The complete genome sequence of Bacillus mesonae strain H20-5, an efficient strain improving plant abiotic stress resistance.</title>
        <authorList>
            <person name="Kim S.Y."/>
            <person name="Song H."/>
            <person name="Sang M.K."/>
            <person name="Weon H.-Y."/>
            <person name="Song J."/>
        </authorList>
    </citation>
    <scope>NUCLEOTIDE SEQUENCE [LARGE SCALE GENOMIC DNA]</scope>
    <source>
        <strain evidence="1 2">H20-5</strain>
    </source>
</reference>
<evidence type="ECO:0000313" key="2">
    <source>
        <dbReference type="Proteomes" id="UP000282892"/>
    </source>
</evidence>
<sequence length="96" mass="11391">MSSVQDVIYNWLTIKVVCDARPDDTAAVETKKHFEEMLSEHKISNIDITTDDVMYYVTYNHEDESKKTRFPRELIEIMLNQINSEPDKYVNYPEEK</sequence>
<dbReference type="AlphaFoldDB" id="A0A3Q9QRD9"/>
<dbReference type="OrthoDB" id="2692034at2"/>
<name>A0A3Q9QRD9_9BACI</name>
<dbReference type="Proteomes" id="UP000282892">
    <property type="component" value="Chromosome"/>
</dbReference>
<organism evidence="1 2">
    <name type="scientific">Neobacillus mesonae</name>
    <dbReference type="NCBI Taxonomy" id="1193713"/>
    <lineage>
        <taxon>Bacteria</taxon>
        <taxon>Bacillati</taxon>
        <taxon>Bacillota</taxon>
        <taxon>Bacilli</taxon>
        <taxon>Bacillales</taxon>
        <taxon>Bacillaceae</taxon>
        <taxon>Neobacillus</taxon>
    </lineage>
</organism>
<accession>A0A3Q9QRD9</accession>
<gene>
    <name evidence="1" type="ORF">CHR53_08980</name>
</gene>
<protein>
    <submittedName>
        <fullName evidence="1">Uncharacterized protein</fullName>
    </submittedName>
</protein>
<dbReference type="KEGG" id="nmk:CHR53_08980"/>